<organism evidence="1 2">
    <name type="scientific">Fusarium decemcellulare</name>
    <dbReference type="NCBI Taxonomy" id="57161"/>
    <lineage>
        <taxon>Eukaryota</taxon>
        <taxon>Fungi</taxon>
        <taxon>Dikarya</taxon>
        <taxon>Ascomycota</taxon>
        <taxon>Pezizomycotina</taxon>
        <taxon>Sordariomycetes</taxon>
        <taxon>Hypocreomycetidae</taxon>
        <taxon>Hypocreales</taxon>
        <taxon>Nectriaceae</taxon>
        <taxon>Fusarium</taxon>
        <taxon>Fusarium decemcellulare species complex</taxon>
    </lineage>
</organism>
<protein>
    <submittedName>
        <fullName evidence="1">Uncharacterized protein</fullName>
    </submittedName>
</protein>
<sequence length="330" mass="35243">MAEQHVSFKIADLFSVKDKVVVVTGGGSGLGKAIAEGFAVNGARVYICGRRQDALDTAAEQIGGSIRTIQGDVQTKEGCRLIVEAMQAHESHVGATCFIDTLVNCAGVNSPWRVTANDHNDADQVENLLINGLEEEDFNRSNQINVMGVYFLTAYFIPMLRKSPDPNVCVIASLAAIGNQRSMGSLTYGVSKAASECWLAALFMGSQGKPSANFTTAVHLAKLLAGRLHPMKIRVNTICPGIFPSEMTGTTSGKHEYNINHQATKAAMRCTAGRPGRPEEIVGPVLMLSSPGGGYMNYALMTVDGGRLMGLSINDGIRLPEDTYTDEITG</sequence>
<gene>
    <name evidence="1" type="ORF">NM208_g90</name>
</gene>
<accession>A0ACC1T0W7</accession>
<name>A0ACC1T0W7_9HYPO</name>
<dbReference type="EMBL" id="JANRMS010000005">
    <property type="protein sequence ID" value="KAJ3550214.1"/>
    <property type="molecule type" value="Genomic_DNA"/>
</dbReference>
<dbReference type="Proteomes" id="UP001148629">
    <property type="component" value="Unassembled WGS sequence"/>
</dbReference>
<reference evidence="1" key="1">
    <citation type="submission" date="2022-08" db="EMBL/GenBank/DDBJ databases">
        <title>Genome Sequence of Fusarium decemcellulare.</title>
        <authorList>
            <person name="Buettner E."/>
        </authorList>
    </citation>
    <scope>NUCLEOTIDE SEQUENCE</scope>
    <source>
        <strain evidence="1">Babe19</strain>
    </source>
</reference>
<evidence type="ECO:0000313" key="1">
    <source>
        <dbReference type="EMBL" id="KAJ3550214.1"/>
    </source>
</evidence>
<comment type="caution">
    <text evidence="1">The sequence shown here is derived from an EMBL/GenBank/DDBJ whole genome shotgun (WGS) entry which is preliminary data.</text>
</comment>
<evidence type="ECO:0000313" key="2">
    <source>
        <dbReference type="Proteomes" id="UP001148629"/>
    </source>
</evidence>
<proteinExistence type="predicted"/>
<keyword evidence="2" id="KW-1185">Reference proteome</keyword>